<dbReference type="WBParaSite" id="nRc.2.0.1.t00067-RA">
    <property type="protein sequence ID" value="nRc.2.0.1.t00067-RA"/>
    <property type="gene ID" value="nRc.2.0.1.g00067"/>
</dbReference>
<protein>
    <submittedName>
        <fullName evidence="2">Uncharacterized protein</fullName>
    </submittedName>
</protein>
<sequence length="125" mass="13951">MSTFHGLTRDVPSDTIQDITQYNEAKNTLMFQLTPNCNEMTLKREYAAITPETGEEPAAFLSRLANAVTKVHSKLKAMKAEISTDEQPIVVHQAVPEAVTLQSSTSPPMNKCFDCCRSHDHPMDR</sequence>
<name>A0A915HFA6_ROMCU</name>
<evidence type="ECO:0000313" key="2">
    <source>
        <dbReference type="WBParaSite" id="nRc.2.0.1.t00067-RA"/>
    </source>
</evidence>
<organism evidence="1 2">
    <name type="scientific">Romanomermis culicivorax</name>
    <name type="common">Nematode worm</name>
    <dbReference type="NCBI Taxonomy" id="13658"/>
    <lineage>
        <taxon>Eukaryota</taxon>
        <taxon>Metazoa</taxon>
        <taxon>Ecdysozoa</taxon>
        <taxon>Nematoda</taxon>
        <taxon>Enoplea</taxon>
        <taxon>Dorylaimia</taxon>
        <taxon>Mermithida</taxon>
        <taxon>Mermithoidea</taxon>
        <taxon>Mermithidae</taxon>
        <taxon>Romanomermis</taxon>
    </lineage>
</organism>
<accession>A0A915HFA6</accession>
<keyword evidence="1" id="KW-1185">Reference proteome</keyword>
<evidence type="ECO:0000313" key="1">
    <source>
        <dbReference type="Proteomes" id="UP000887565"/>
    </source>
</evidence>
<dbReference type="Proteomes" id="UP000887565">
    <property type="component" value="Unplaced"/>
</dbReference>
<dbReference type="AlphaFoldDB" id="A0A915HFA6"/>
<proteinExistence type="predicted"/>
<reference evidence="2" key="1">
    <citation type="submission" date="2022-11" db="UniProtKB">
        <authorList>
            <consortium name="WormBaseParasite"/>
        </authorList>
    </citation>
    <scope>IDENTIFICATION</scope>
</reference>